<feature type="domain" description="YprB ribonuclease H-like" evidence="1">
    <location>
        <begin position="64"/>
        <end position="230"/>
    </location>
</feature>
<dbReference type="SUPFAM" id="SSF48452">
    <property type="entry name" value="TPR-like"/>
    <property type="match status" value="1"/>
</dbReference>
<organism evidence="2 3">
    <name type="scientific">Thermobaculum terrenum (strain ATCC BAA-798 / CCMEE 7001 / YNP1)</name>
    <dbReference type="NCBI Taxonomy" id="525904"/>
    <lineage>
        <taxon>Bacteria</taxon>
        <taxon>Bacillati</taxon>
        <taxon>Chloroflexota</taxon>
        <taxon>Chloroflexia</taxon>
        <taxon>Candidatus Thermobaculales</taxon>
        <taxon>Candidatus Thermobaculaceae</taxon>
        <taxon>Thermobaculum</taxon>
    </lineage>
</organism>
<dbReference type="Gene3D" id="1.25.40.10">
    <property type="entry name" value="Tetratricopeptide repeat domain"/>
    <property type="match status" value="1"/>
</dbReference>
<dbReference type="GO" id="GO:0003676">
    <property type="term" value="F:nucleic acid binding"/>
    <property type="evidence" value="ECO:0007669"/>
    <property type="project" value="InterPro"/>
</dbReference>
<protein>
    <submittedName>
        <fullName evidence="2">Exonuclease-like protein</fullName>
    </submittedName>
</protein>
<evidence type="ECO:0000313" key="3">
    <source>
        <dbReference type="Proteomes" id="UP000000323"/>
    </source>
</evidence>
<dbReference type="Proteomes" id="UP000000323">
    <property type="component" value="Chromosome 1"/>
</dbReference>
<dbReference type="SUPFAM" id="SSF53098">
    <property type="entry name" value="Ribonuclease H-like"/>
    <property type="match status" value="1"/>
</dbReference>
<dbReference type="OrthoDB" id="9790530at2"/>
<dbReference type="InterPro" id="IPR012337">
    <property type="entry name" value="RNaseH-like_sf"/>
</dbReference>
<dbReference type="HOGENOM" id="CLU_035904_2_0_0"/>
<proteinExistence type="predicted"/>
<evidence type="ECO:0000313" key="2">
    <source>
        <dbReference type="EMBL" id="ACZ41911.1"/>
    </source>
</evidence>
<dbReference type="RefSeq" id="WP_012874946.1">
    <property type="nucleotide sequence ID" value="NC_013525.1"/>
</dbReference>
<reference evidence="3" key="1">
    <citation type="journal article" date="2010" name="Stand. Genomic Sci.">
        <title>Complete genome sequence of 'Thermobaculum terrenum' type strain (YNP1).</title>
        <authorList>
            <person name="Kiss H."/>
            <person name="Cleland D."/>
            <person name="Lapidus A."/>
            <person name="Lucas S."/>
            <person name="Glavina Del Rio T."/>
            <person name="Nolan M."/>
            <person name="Tice H."/>
            <person name="Han C."/>
            <person name="Goodwin L."/>
            <person name="Pitluck S."/>
            <person name="Liolios K."/>
            <person name="Ivanova N."/>
            <person name="Mavromatis K."/>
            <person name="Ovchinnikova G."/>
            <person name="Pati A."/>
            <person name="Chen A."/>
            <person name="Palaniappan K."/>
            <person name="Land M."/>
            <person name="Hauser L."/>
            <person name="Chang Y."/>
            <person name="Jeffries C."/>
            <person name="Lu M."/>
            <person name="Brettin T."/>
            <person name="Detter J."/>
            <person name="Goker M."/>
            <person name="Tindall B."/>
            <person name="Beck B."/>
            <person name="McDermott T."/>
            <person name="Woyke T."/>
            <person name="Bristow J."/>
            <person name="Eisen J."/>
            <person name="Markowitz V."/>
            <person name="Hugenholtz P."/>
            <person name="Kyrpides N."/>
            <person name="Klenk H."/>
            <person name="Cheng J."/>
        </authorList>
    </citation>
    <scope>NUCLEOTIDE SEQUENCE [LARGE SCALE GENOMIC DNA]</scope>
    <source>
        <strain evidence="3">ATCC BAA-798 / YNP1</strain>
    </source>
</reference>
<dbReference type="InterPro" id="IPR036397">
    <property type="entry name" value="RNaseH_sf"/>
</dbReference>
<dbReference type="STRING" id="525904.Tter_0995"/>
<dbReference type="AlphaFoldDB" id="D1CG55"/>
<dbReference type="PANTHER" id="PTHR38462">
    <property type="entry name" value="EXONUCLEASE-LIKE PROTEIN"/>
    <property type="match status" value="1"/>
</dbReference>
<dbReference type="eggNOG" id="COG0457">
    <property type="taxonomic scope" value="Bacteria"/>
</dbReference>
<keyword evidence="2" id="KW-0269">Exonuclease</keyword>
<dbReference type="Pfam" id="PF13482">
    <property type="entry name" value="RNase_H_2"/>
    <property type="match status" value="1"/>
</dbReference>
<dbReference type="Gene3D" id="3.30.420.10">
    <property type="entry name" value="Ribonuclease H-like superfamily/Ribonuclease H"/>
    <property type="match status" value="1"/>
</dbReference>
<dbReference type="GO" id="GO:0004527">
    <property type="term" value="F:exonuclease activity"/>
    <property type="evidence" value="ECO:0007669"/>
    <property type="project" value="UniProtKB-KW"/>
</dbReference>
<keyword evidence="3" id="KW-1185">Reference proteome</keyword>
<dbReference type="KEGG" id="ttr:Tter_0995"/>
<evidence type="ECO:0000259" key="1">
    <source>
        <dbReference type="Pfam" id="PF13482"/>
    </source>
</evidence>
<dbReference type="eggNOG" id="COG3359">
    <property type="taxonomic scope" value="Bacteria"/>
</dbReference>
<sequence length="385" mass="43926">MLSPKEEKIQILGEGVYLRSTVYSAPCPYGSSDLSELFNTDLSSLGALCSDQSLFNTSLDDLLLLDLETTGLYHSSETYIIAVGSAHFRDGNIIVQQLSIEHPDYERDMLAYLLNSMTNFSTILSFNGKMFDLPMLEFRCSELALDWKAIAVSIHRHADMLYPARRLWKERLISCRLANLERELLGVVRVDDLPSKLIPEMYALYLLQGNPEIIDLILDHNKYDLLALTGITLLACQLYNNGYKLQSLYPLDAYSLGKIYESNGEYEKALIVYNYSLSYTLPRHIQLDICRRLSSIIRGMAQKSDLIVALHNIALHSDNKSALILEELAKHYEHEERNYYKALEMVQTAITIAASDCCLHTNLRRLRKRLNRLQSKIDGLHITPH</sequence>
<gene>
    <name evidence="2" type="ordered locus">Tter_0995</name>
</gene>
<dbReference type="PANTHER" id="PTHR38462:SF1">
    <property type="entry name" value="YPRB RIBONUCLEASE H-LIKE DOMAIN-CONTAINING PROTEIN"/>
    <property type="match status" value="1"/>
</dbReference>
<keyword evidence="2" id="KW-0378">Hydrolase</keyword>
<dbReference type="EMBL" id="CP001825">
    <property type="protein sequence ID" value="ACZ41911.1"/>
    <property type="molecule type" value="Genomic_DNA"/>
</dbReference>
<accession>D1CG55</accession>
<name>D1CG55_THET1</name>
<dbReference type="InterPro" id="IPR011990">
    <property type="entry name" value="TPR-like_helical_dom_sf"/>
</dbReference>
<keyword evidence="2" id="KW-0540">Nuclease</keyword>
<dbReference type="InterPro" id="IPR038720">
    <property type="entry name" value="YprB_RNase_H-like_dom"/>
</dbReference>